<evidence type="ECO:0000313" key="7">
    <source>
        <dbReference type="Proteomes" id="UP001341245"/>
    </source>
</evidence>
<keyword evidence="4 5" id="KW-0472">Membrane</keyword>
<evidence type="ECO:0000256" key="3">
    <source>
        <dbReference type="ARBA" id="ARBA00022989"/>
    </source>
</evidence>
<evidence type="ECO:0008006" key="8">
    <source>
        <dbReference type="Google" id="ProtNLM"/>
    </source>
</evidence>
<dbReference type="PANTHER" id="PTHR23502:SF157">
    <property type="entry name" value="MAJOR FACILITATOR SUPERFAMILY (MFS) PROFILE DOMAIN-CONTAINING PROTEIN-RELATED"/>
    <property type="match status" value="1"/>
</dbReference>
<name>A0ABR0T806_AURPU</name>
<dbReference type="Gene3D" id="1.20.1250.20">
    <property type="entry name" value="MFS general substrate transporter like domains"/>
    <property type="match status" value="1"/>
</dbReference>
<evidence type="ECO:0000313" key="6">
    <source>
        <dbReference type="EMBL" id="KAK6000568.1"/>
    </source>
</evidence>
<feature type="transmembrane region" description="Helical" evidence="5">
    <location>
        <begin position="147"/>
        <end position="168"/>
    </location>
</feature>
<evidence type="ECO:0000256" key="4">
    <source>
        <dbReference type="ARBA" id="ARBA00023136"/>
    </source>
</evidence>
<dbReference type="SUPFAM" id="SSF103473">
    <property type="entry name" value="MFS general substrate transporter"/>
    <property type="match status" value="1"/>
</dbReference>
<gene>
    <name evidence="6" type="ORF">QM012_003293</name>
</gene>
<dbReference type="EMBL" id="JASGXD010000016">
    <property type="protein sequence ID" value="KAK6000568.1"/>
    <property type="molecule type" value="Genomic_DNA"/>
</dbReference>
<comment type="caution">
    <text evidence="6">The sequence shown here is derived from an EMBL/GenBank/DDBJ whole genome shotgun (WGS) entry which is preliminary data.</text>
</comment>
<dbReference type="Proteomes" id="UP001341245">
    <property type="component" value="Unassembled WGS sequence"/>
</dbReference>
<evidence type="ECO:0000256" key="5">
    <source>
        <dbReference type="SAM" id="Phobius"/>
    </source>
</evidence>
<dbReference type="InterPro" id="IPR036259">
    <property type="entry name" value="MFS_trans_sf"/>
</dbReference>
<feature type="transmembrane region" description="Helical" evidence="5">
    <location>
        <begin position="81"/>
        <end position="99"/>
    </location>
</feature>
<proteinExistence type="predicted"/>
<feature type="transmembrane region" description="Helical" evidence="5">
    <location>
        <begin position="180"/>
        <end position="203"/>
    </location>
</feature>
<comment type="subcellular location">
    <subcellularLocation>
        <location evidence="1">Membrane</location>
        <topology evidence="1">Multi-pass membrane protein</topology>
    </subcellularLocation>
</comment>
<feature type="transmembrane region" description="Helical" evidence="5">
    <location>
        <begin position="120"/>
        <end position="141"/>
    </location>
</feature>
<dbReference type="PANTHER" id="PTHR23502">
    <property type="entry name" value="MAJOR FACILITATOR SUPERFAMILY"/>
    <property type="match status" value="1"/>
</dbReference>
<accession>A0ABR0T806</accession>
<reference evidence="6 7" key="1">
    <citation type="submission" date="2023-11" db="EMBL/GenBank/DDBJ databases">
        <title>Draft genome sequence and annotation of the polyextremotolerant black yeast-like fungus Aureobasidium pullulans NRRL 62042.</title>
        <authorList>
            <person name="Dielentheis-Frenken M.R.E."/>
            <person name="Wibberg D."/>
            <person name="Blank L.M."/>
            <person name="Tiso T."/>
        </authorList>
    </citation>
    <scope>NUCLEOTIDE SEQUENCE [LARGE SCALE GENOMIC DNA]</scope>
    <source>
        <strain evidence="6 7">NRRL 62042</strain>
    </source>
</reference>
<sequence>MQLEKKNIKDLEAAESPDTMSGTRELLRVIFWRPIRLGCTEPIIILVSLINATAWGLIYLFTESLIVVYGQYGWSSRTSSLSFIAIAIGVPFSIFPRFWDVHVMRNKRNESRNVEPEDKITGFALAAPSLAIGLWLFSWTIPPYVHTHWIVSLLGLVLVGFAANEFAYTLNGYLSDSYTVYASSSLAALAFLRGMVSGMMPLFARQMFTGLGPNVAGSVIAGVATLFCVMPFVFLKYGKTMRERSQFARQSIEMNKEYGDD</sequence>
<evidence type="ECO:0000256" key="2">
    <source>
        <dbReference type="ARBA" id="ARBA00022692"/>
    </source>
</evidence>
<organism evidence="6 7">
    <name type="scientific">Aureobasidium pullulans</name>
    <name type="common">Black yeast</name>
    <name type="synonym">Pullularia pullulans</name>
    <dbReference type="NCBI Taxonomy" id="5580"/>
    <lineage>
        <taxon>Eukaryota</taxon>
        <taxon>Fungi</taxon>
        <taxon>Dikarya</taxon>
        <taxon>Ascomycota</taxon>
        <taxon>Pezizomycotina</taxon>
        <taxon>Dothideomycetes</taxon>
        <taxon>Dothideomycetidae</taxon>
        <taxon>Dothideales</taxon>
        <taxon>Saccotheciaceae</taxon>
        <taxon>Aureobasidium</taxon>
    </lineage>
</organism>
<keyword evidence="2 5" id="KW-0812">Transmembrane</keyword>
<feature type="transmembrane region" description="Helical" evidence="5">
    <location>
        <begin position="43"/>
        <end position="61"/>
    </location>
</feature>
<keyword evidence="3 5" id="KW-1133">Transmembrane helix</keyword>
<evidence type="ECO:0000256" key="1">
    <source>
        <dbReference type="ARBA" id="ARBA00004141"/>
    </source>
</evidence>
<protein>
    <recommendedName>
        <fullName evidence="8">MFS general substrate transporter</fullName>
    </recommendedName>
</protein>
<feature type="transmembrane region" description="Helical" evidence="5">
    <location>
        <begin position="215"/>
        <end position="235"/>
    </location>
</feature>
<keyword evidence="7" id="KW-1185">Reference proteome</keyword>